<gene>
    <name evidence="3" type="ORF">FJM51_07180</name>
</gene>
<protein>
    <recommendedName>
        <fullName evidence="2">Activator of Hsp90 ATPase homologue 1/2-like C-terminal domain-containing protein</fullName>
    </recommendedName>
</protein>
<evidence type="ECO:0000313" key="3">
    <source>
        <dbReference type="EMBL" id="TPE52196.1"/>
    </source>
</evidence>
<evidence type="ECO:0000256" key="1">
    <source>
        <dbReference type="ARBA" id="ARBA00006817"/>
    </source>
</evidence>
<evidence type="ECO:0000313" key="4">
    <source>
        <dbReference type="Proteomes" id="UP000319255"/>
    </source>
</evidence>
<proteinExistence type="inferred from homology"/>
<dbReference type="InterPro" id="IPR023393">
    <property type="entry name" value="START-like_dom_sf"/>
</dbReference>
<dbReference type="InterPro" id="IPR013538">
    <property type="entry name" value="ASHA1/2-like_C"/>
</dbReference>
<dbReference type="Proteomes" id="UP000319255">
    <property type="component" value="Unassembled WGS sequence"/>
</dbReference>
<dbReference type="RefSeq" id="WP_140453438.1">
    <property type="nucleotide sequence ID" value="NZ_VFRP01000004.1"/>
</dbReference>
<keyword evidence="4" id="KW-1185">Reference proteome</keyword>
<name>A0A501X0G2_9RHOB</name>
<dbReference type="Pfam" id="PF08327">
    <property type="entry name" value="AHSA1"/>
    <property type="match status" value="2"/>
</dbReference>
<dbReference type="OrthoDB" id="9805228at2"/>
<dbReference type="SUPFAM" id="SSF55961">
    <property type="entry name" value="Bet v1-like"/>
    <property type="match status" value="2"/>
</dbReference>
<dbReference type="AlphaFoldDB" id="A0A501X0G2"/>
<dbReference type="EMBL" id="VFRP01000004">
    <property type="protein sequence ID" value="TPE52196.1"/>
    <property type="molecule type" value="Genomic_DNA"/>
</dbReference>
<comment type="caution">
    <text evidence="3">The sequence shown here is derived from an EMBL/GenBank/DDBJ whole genome shotgun (WGS) entry which is preliminary data.</text>
</comment>
<sequence>MEASSDTRTADRPGYRFELTRHVDAPRALVFAALAEGPRQRRWCAPEGFTVTDGAGDFREGGAWHCEMTGADGALAWVEGVYLEIDPGRRIAQSQRRVAGDGPRGPEYRVEFTLSDREEGTRLGLGMGPFADEATRDLHRAGWAEALARLDARLSEMIAADPAPAGEPVIRLIRIFPHPPRHVWSAWSEAGALGEWWGPDGFTTTTHAFDFRENGVWQFTMHGPEGRNYPNRIRFVTVDPARHLAYRHQGEDEVEDSVFDTDVTFAAVPEGTRLTLTMRFASVEVRDNVARTFGAIEGGKRTLGRLGAWLDAAAA</sequence>
<accession>A0A501X0G2</accession>
<reference evidence="3 4" key="1">
    <citation type="submission" date="2019-06" db="EMBL/GenBank/DDBJ databases">
        <title>A novel bacterium of genus Amaricoccus, isolated from marine sediment.</title>
        <authorList>
            <person name="Huang H."/>
            <person name="Mo K."/>
            <person name="Hu Y."/>
        </authorList>
    </citation>
    <scope>NUCLEOTIDE SEQUENCE [LARGE SCALE GENOMIC DNA]</scope>
    <source>
        <strain evidence="3 4">HB172011</strain>
    </source>
</reference>
<feature type="domain" description="Activator of Hsp90 ATPase homologue 1/2-like C-terminal" evidence="2">
    <location>
        <begin position="178"/>
        <end position="309"/>
    </location>
</feature>
<evidence type="ECO:0000259" key="2">
    <source>
        <dbReference type="Pfam" id="PF08327"/>
    </source>
</evidence>
<feature type="domain" description="Activator of Hsp90 ATPase homologue 1/2-like C-terminal" evidence="2">
    <location>
        <begin position="24"/>
        <end position="154"/>
    </location>
</feature>
<dbReference type="Gene3D" id="3.30.530.20">
    <property type="match status" value="2"/>
</dbReference>
<dbReference type="CDD" id="cd07814">
    <property type="entry name" value="SRPBCC_CalC_Aha1-like"/>
    <property type="match status" value="1"/>
</dbReference>
<comment type="similarity">
    <text evidence="1">Belongs to the AHA1 family.</text>
</comment>
<organism evidence="3 4">
    <name type="scientific">Amaricoccus solimangrovi</name>
    <dbReference type="NCBI Taxonomy" id="2589815"/>
    <lineage>
        <taxon>Bacteria</taxon>
        <taxon>Pseudomonadati</taxon>
        <taxon>Pseudomonadota</taxon>
        <taxon>Alphaproteobacteria</taxon>
        <taxon>Rhodobacterales</taxon>
        <taxon>Paracoccaceae</taxon>
        <taxon>Amaricoccus</taxon>
    </lineage>
</organism>